<sequence>AAEPAPAAPPAPAGCRLRRVAARRPSERGRGARPGLARGRRAGRPA</sequence>
<feature type="compositionally biased region" description="Pro residues" evidence="1">
    <location>
        <begin position="1"/>
        <end position="12"/>
    </location>
</feature>
<organism evidence="2">
    <name type="scientific">uncultured Acetobacteraceae bacterium</name>
    <dbReference type="NCBI Taxonomy" id="169975"/>
    <lineage>
        <taxon>Bacteria</taxon>
        <taxon>Pseudomonadati</taxon>
        <taxon>Pseudomonadota</taxon>
        <taxon>Alphaproteobacteria</taxon>
        <taxon>Acetobacterales</taxon>
        <taxon>Acetobacteraceae</taxon>
        <taxon>environmental samples</taxon>
    </lineage>
</organism>
<feature type="region of interest" description="Disordered" evidence="1">
    <location>
        <begin position="1"/>
        <end position="46"/>
    </location>
</feature>
<feature type="non-terminal residue" evidence="2">
    <location>
        <position position="46"/>
    </location>
</feature>
<evidence type="ECO:0000313" key="2">
    <source>
        <dbReference type="EMBL" id="CAA9270889.1"/>
    </source>
</evidence>
<gene>
    <name evidence="2" type="ORF">AVDCRST_MAG04-3037</name>
</gene>
<evidence type="ECO:0000256" key="1">
    <source>
        <dbReference type="SAM" id="MobiDB-lite"/>
    </source>
</evidence>
<protein>
    <submittedName>
        <fullName evidence="2">Uncharacterized protein</fullName>
    </submittedName>
</protein>
<dbReference type="AlphaFoldDB" id="A0A6J4J7A2"/>
<accession>A0A6J4J7A2</accession>
<feature type="non-terminal residue" evidence="2">
    <location>
        <position position="1"/>
    </location>
</feature>
<proteinExistence type="predicted"/>
<reference evidence="2" key="1">
    <citation type="submission" date="2020-02" db="EMBL/GenBank/DDBJ databases">
        <authorList>
            <person name="Meier V. D."/>
        </authorList>
    </citation>
    <scope>NUCLEOTIDE SEQUENCE</scope>
    <source>
        <strain evidence="2">AVDCRST_MAG04</strain>
    </source>
</reference>
<name>A0A6J4J7A2_9PROT</name>
<dbReference type="EMBL" id="CADCTL010000218">
    <property type="protein sequence ID" value="CAA9270889.1"/>
    <property type="molecule type" value="Genomic_DNA"/>
</dbReference>